<keyword evidence="1" id="KW-1133">Transmembrane helix</keyword>
<gene>
    <name evidence="2" type="ORF">MKW98_010958</name>
</gene>
<evidence type="ECO:0008006" key="4">
    <source>
        <dbReference type="Google" id="ProtNLM"/>
    </source>
</evidence>
<dbReference type="InterPro" id="IPR036396">
    <property type="entry name" value="Cyt_P450_sf"/>
</dbReference>
<dbReference type="GO" id="GO:0004497">
    <property type="term" value="F:monooxygenase activity"/>
    <property type="evidence" value="ECO:0007669"/>
    <property type="project" value="InterPro"/>
</dbReference>
<dbReference type="Proteomes" id="UP001202328">
    <property type="component" value="Unassembled WGS sequence"/>
</dbReference>
<evidence type="ECO:0000313" key="2">
    <source>
        <dbReference type="EMBL" id="KAI3962407.1"/>
    </source>
</evidence>
<feature type="transmembrane region" description="Helical" evidence="1">
    <location>
        <begin position="32"/>
        <end position="51"/>
    </location>
</feature>
<proteinExistence type="predicted"/>
<accession>A0AAD4TL69</accession>
<sequence length="145" mass="16266">MIKTGVFDYLRTIATFTSSQVHHDNPNIRSTLFLSVLILVLSILFSIKWIIKKKNPNQQLPLGSRALTILGNLPFLDPELHTYFTDLSQIFGPIFKIQLGNKLGIIISLPSLAKEVLKDHDTTFANRDVPVAGRAITYGVFGMRE</sequence>
<dbReference type="PANTHER" id="PTHR47951">
    <property type="entry name" value="OS08G0547900 PROTEIN"/>
    <property type="match status" value="1"/>
</dbReference>
<dbReference type="Gene3D" id="1.10.630.10">
    <property type="entry name" value="Cytochrome P450"/>
    <property type="match status" value="1"/>
</dbReference>
<comment type="caution">
    <text evidence="2">The sequence shown here is derived from an EMBL/GenBank/DDBJ whole genome shotgun (WGS) entry which is preliminary data.</text>
</comment>
<dbReference type="AlphaFoldDB" id="A0AAD4TL69"/>
<dbReference type="PANTHER" id="PTHR47951:SF3">
    <property type="entry name" value="CYTOCHROME P450, FAMILY 706, SUBFAMILY A, POLYPEPTIDE 4"/>
    <property type="match status" value="1"/>
</dbReference>
<dbReference type="InterPro" id="IPR002401">
    <property type="entry name" value="Cyt_P450_E_grp-I"/>
</dbReference>
<dbReference type="GO" id="GO:0016705">
    <property type="term" value="F:oxidoreductase activity, acting on paired donors, with incorporation or reduction of molecular oxygen"/>
    <property type="evidence" value="ECO:0007669"/>
    <property type="project" value="InterPro"/>
</dbReference>
<protein>
    <recommendedName>
        <fullName evidence="4">Cytochrome P450</fullName>
    </recommendedName>
</protein>
<name>A0AAD4TL69_9MAGN</name>
<dbReference type="EMBL" id="JAJJMB010000395">
    <property type="protein sequence ID" value="KAI3962407.1"/>
    <property type="molecule type" value="Genomic_DNA"/>
</dbReference>
<dbReference type="InterPro" id="IPR001128">
    <property type="entry name" value="Cyt_P450"/>
</dbReference>
<evidence type="ECO:0000313" key="3">
    <source>
        <dbReference type="Proteomes" id="UP001202328"/>
    </source>
</evidence>
<reference evidence="2" key="1">
    <citation type="submission" date="2022-04" db="EMBL/GenBank/DDBJ databases">
        <title>A functionally conserved STORR gene fusion in Papaver species that diverged 16.8 million years ago.</title>
        <authorList>
            <person name="Catania T."/>
        </authorList>
    </citation>
    <scope>NUCLEOTIDE SEQUENCE</scope>
    <source>
        <strain evidence="2">S-188037</strain>
    </source>
</reference>
<dbReference type="GO" id="GO:0005506">
    <property type="term" value="F:iron ion binding"/>
    <property type="evidence" value="ECO:0007669"/>
    <property type="project" value="InterPro"/>
</dbReference>
<dbReference type="Pfam" id="PF00067">
    <property type="entry name" value="p450"/>
    <property type="match status" value="1"/>
</dbReference>
<evidence type="ECO:0000256" key="1">
    <source>
        <dbReference type="SAM" id="Phobius"/>
    </source>
</evidence>
<dbReference type="SUPFAM" id="SSF48264">
    <property type="entry name" value="Cytochrome P450"/>
    <property type="match status" value="1"/>
</dbReference>
<dbReference type="GO" id="GO:0020037">
    <property type="term" value="F:heme binding"/>
    <property type="evidence" value="ECO:0007669"/>
    <property type="project" value="InterPro"/>
</dbReference>
<dbReference type="GO" id="GO:0033075">
    <property type="term" value="P:isoquinoline alkaloid biosynthetic process"/>
    <property type="evidence" value="ECO:0007669"/>
    <property type="project" value="UniProtKB-ARBA"/>
</dbReference>
<dbReference type="PRINTS" id="PR00463">
    <property type="entry name" value="EP450I"/>
</dbReference>
<keyword evidence="1" id="KW-0812">Transmembrane</keyword>
<organism evidence="2 3">
    <name type="scientific">Papaver atlanticum</name>
    <dbReference type="NCBI Taxonomy" id="357466"/>
    <lineage>
        <taxon>Eukaryota</taxon>
        <taxon>Viridiplantae</taxon>
        <taxon>Streptophyta</taxon>
        <taxon>Embryophyta</taxon>
        <taxon>Tracheophyta</taxon>
        <taxon>Spermatophyta</taxon>
        <taxon>Magnoliopsida</taxon>
        <taxon>Ranunculales</taxon>
        <taxon>Papaveraceae</taxon>
        <taxon>Papaveroideae</taxon>
        <taxon>Papaver</taxon>
    </lineage>
</organism>
<keyword evidence="3" id="KW-1185">Reference proteome</keyword>
<keyword evidence="1" id="KW-0472">Membrane</keyword>